<name>A0A8T2JIC7_9PIPI</name>
<evidence type="ECO:0000313" key="2">
    <source>
        <dbReference type="Proteomes" id="UP000812440"/>
    </source>
</evidence>
<dbReference type="Proteomes" id="UP000812440">
    <property type="component" value="Chromosome 6"/>
</dbReference>
<evidence type="ECO:0000313" key="1">
    <source>
        <dbReference type="EMBL" id="KAG8443264.1"/>
    </source>
</evidence>
<protein>
    <submittedName>
        <fullName evidence="1">Uncharacterized protein</fullName>
    </submittedName>
</protein>
<comment type="caution">
    <text evidence="1">The sequence shown here is derived from an EMBL/GenBank/DDBJ whole genome shotgun (WGS) entry which is preliminary data.</text>
</comment>
<gene>
    <name evidence="1" type="ORF">GDO86_011898</name>
</gene>
<organism evidence="1 2">
    <name type="scientific">Hymenochirus boettgeri</name>
    <name type="common">Congo dwarf clawed frog</name>
    <dbReference type="NCBI Taxonomy" id="247094"/>
    <lineage>
        <taxon>Eukaryota</taxon>
        <taxon>Metazoa</taxon>
        <taxon>Chordata</taxon>
        <taxon>Craniata</taxon>
        <taxon>Vertebrata</taxon>
        <taxon>Euteleostomi</taxon>
        <taxon>Amphibia</taxon>
        <taxon>Batrachia</taxon>
        <taxon>Anura</taxon>
        <taxon>Pipoidea</taxon>
        <taxon>Pipidae</taxon>
        <taxon>Pipinae</taxon>
        <taxon>Hymenochirus</taxon>
    </lineage>
</organism>
<dbReference type="AlphaFoldDB" id="A0A8T2JIC7"/>
<proteinExistence type="predicted"/>
<accession>A0A8T2JIC7</accession>
<dbReference type="EMBL" id="JAACNH010000005">
    <property type="protein sequence ID" value="KAG8443264.1"/>
    <property type="molecule type" value="Genomic_DNA"/>
</dbReference>
<sequence>MMITCIATITLARGIELCSQFKQCTRQKVHWKFQLKIAEKYNVEGTARPHPKVRLGLQWAVCLGNGNMCVPVVVSGGLIRAVSSMSGSFCIFNVTLNENY</sequence>
<reference evidence="1" key="1">
    <citation type="thesis" date="2020" institute="ProQuest LLC" country="789 East Eisenhower Parkway, Ann Arbor, MI, USA">
        <title>Comparative Genomics and Chromosome Evolution.</title>
        <authorList>
            <person name="Mudd A.B."/>
        </authorList>
    </citation>
    <scope>NUCLEOTIDE SEQUENCE</scope>
    <source>
        <strain evidence="1">Female2</strain>
        <tissue evidence="1">Blood</tissue>
    </source>
</reference>
<keyword evidence="2" id="KW-1185">Reference proteome</keyword>